<dbReference type="InterPro" id="IPR052202">
    <property type="entry name" value="Yeast_MetPath_Reg"/>
</dbReference>
<feature type="region of interest" description="Disordered" evidence="8">
    <location>
        <begin position="72"/>
        <end position="101"/>
    </location>
</feature>
<keyword evidence="4" id="KW-0805">Transcription regulation</keyword>
<dbReference type="GO" id="GO:0006351">
    <property type="term" value="P:DNA-templated transcription"/>
    <property type="evidence" value="ECO:0007669"/>
    <property type="project" value="InterPro"/>
</dbReference>
<evidence type="ECO:0000259" key="9">
    <source>
        <dbReference type="PROSITE" id="PS50048"/>
    </source>
</evidence>
<name>A0A364LBB8_TALAM</name>
<dbReference type="GO" id="GO:0008270">
    <property type="term" value="F:zinc ion binding"/>
    <property type="evidence" value="ECO:0007669"/>
    <property type="project" value="InterPro"/>
</dbReference>
<reference evidence="10 11" key="1">
    <citation type="journal article" date="2017" name="Biotechnol. Biofuels">
        <title>Differential beta-glucosidase expression as a function of carbon source availability in Talaromyces amestolkiae: a genomic and proteomic approach.</title>
        <authorList>
            <person name="de Eugenio L.I."/>
            <person name="Mendez-Liter J.A."/>
            <person name="Nieto-Dominguez M."/>
            <person name="Alonso L."/>
            <person name="Gil-Munoz J."/>
            <person name="Barriuso J."/>
            <person name="Prieto A."/>
            <person name="Martinez M.J."/>
        </authorList>
    </citation>
    <scope>NUCLEOTIDE SEQUENCE [LARGE SCALE GENOMIC DNA]</scope>
    <source>
        <strain evidence="10 11">CIB</strain>
    </source>
</reference>
<dbReference type="Proteomes" id="UP000249363">
    <property type="component" value="Unassembled WGS sequence"/>
</dbReference>
<dbReference type="AlphaFoldDB" id="A0A364LBB8"/>
<evidence type="ECO:0000256" key="5">
    <source>
        <dbReference type="ARBA" id="ARBA00023125"/>
    </source>
</evidence>
<comment type="caution">
    <text evidence="10">The sequence shown here is derived from an EMBL/GenBank/DDBJ whole genome shotgun (WGS) entry which is preliminary data.</text>
</comment>
<dbReference type="Pfam" id="PF04082">
    <property type="entry name" value="Fungal_trans"/>
    <property type="match status" value="1"/>
</dbReference>
<evidence type="ECO:0000256" key="3">
    <source>
        <dbReference type="ARBA" id="ARBA00022833"/>
    </source>
</evidence>
<dbReference type="GO" id="GO:0043565">
    <property type="term" value="F:sequence-specific DNA binding"/>
    <property type="evidence" value="ECO:0007669"/>
    <property type="project" value="TreeGrafter"/>
</dbReference>
<evidence type="ECO:0000256" key="4">
    <source>
        <dbReference type="ARBA" id="ARBA00023015"/>
    </source>
</evidence>
<comment type="subcellular location">
    <subcellularLocation>
        <location evidence="1">Nucleus</location>
    </subcellularLocation>
</comment>
<dbReference type="STRING" id="1196081.A0A364LBB8"/>
<feature type="domain" description="Zn(2)-C6 fungal-type" evidence="9">
    <location>
        <begin position="3"/>
        <end position="31"/>
    </location>
</feature>
<dbReference type="GeneID" id="63798342"/>
<evidence type="ECO:0000256" key="1">
    <source>
        <dbReference type="ARBA" id="ARBA00004123"/>
    </source>
</evidence>
<evidence type="ECO:0000256" key="8">
    <source>
        <dbReference type="SAM" id="MobiDB-lite"/>
    </source>
</evidence>
<sequence>MAACQRCRRRKQRCDQKLPNCSNCERARVPCLSYDTGKQAEIPRDYVSYLETKVETLTREVQNLQTRAQYGASPVTGGHVTTALQTNSPASTGRISEGSSRNIQEDVIKSVQNIVVEPSRQPRFLGQSGGITLAKLVMAAVNVDTLHAPSVSEQNKYDNTPINPASEASFPPRNVADHLVQVYFQFRSPHLPIMDRVQVEEAVESAYRHMSNCSTSDREVEKDIFTTFMILAIALCDVPNPSGGRSSQREGCFRSAVCLIEKVITYAKSDLETIRVVLLLSQFVARCPSWGSLWHLTGTALRLCIDTGIHWETEEQILSMDPKLLHERRRLWHSTYQFDRLLSITLGRPLGIIDESIRVELPDPLMTTTYPTLGSELEGFDVHSQRAHNHLFAMSRLESEIRHVQHSQSWAPKIAWPKPDYAAWIKDIQPRLQQWYDTIPTPSKAHPASIFACPAYWDSIYYSCILLLYRPNSVVSHPSTEELTIAFEASCQLITNIKFLQREGKIDIYWKTVHSLFIAGLGVVYGLWYSKELRGEYPLKHSISALQACASTLSALSENFQGAVGCRDIFDALSSATIDWLLTNDAEVVRQSRAHFEHQVKDLLQQLQPSTSDSMATVNENSAHVMSNMLATNTFALSEMLSSAAQWPELEDLDVGGDAIAGIDVESMTRFHLTATGLNINYLPQYIAERHGFFREQGLETSYSVPQPWDGVLDELADGTADMALGGIWVPTMYRSRVTDYTVFAQIANRCPLALLRRRSDSTDWKLADVAGSTVLMKSGGGASVGLFFKMLLRENDVDARSVDYIQDLDGVMLGNLFEGGMGDYFVTDILSARVIAERNPNVLIAMEMVSQGDVPWSVYYRESATVTEEVLDKQRRFCVALAKGIDWVMQRDANTYKDELAELFPKVPVHVAVGVTNTFRDNGMWTSPVIPQEGYKRWQLGLVGARLIKEPLPYEVLINDGPAVEAVKA</sequence>
<dbReference type="SMART" id="SM00066">
    <property type="entry name" value="GAL4"/>
    <property type="match status" value="1"/>
</dbReference>
<dbReference type="Gene3D" id="4.10.240.10">
    <property type="entry name" value="Zn(2)-C6 fungal-type DNA-binding domain"/>
    <property type="match status" value="1"/>
</dbReference>
<evidence type="ECO:0000256" key="2">
    <source>
        <dbReference type="ARBA" id="ARBA00022723"/>
    </source>
</evidence>
<evidence type="ECO:0000313" key="11">
    <source>
        <dbReference type="Proteomes" id="UP000249363"/>
    </source>
</evidence>
<evidence type="ECO:0000256" key="7">
    <source>
        <dbReference type="ARBA" id="ARBA00023242"/>
    </source>
</evidence>
<accession>A0A364LBB8</accession>
<keyword evidence="6" id="KW-0804">Transcription</keyword>
<dbReference type="GO" id="GO:0045944">
    <property type="term" value="P:positive regulation of transcription by RNA polymerase II"/>
    <property type="evidence" value="ECO:0007669"/>
    <property type="project" value="TreeGrafter"/>
</dbReference>
<keyword evidence="2" id="KW-0479">Metal-binding</keyword>
<protein>
    <recommendedName>
        <fullName evidence="9">Zn(2)-C6 fungal-type domain-containing protein</fullName>
    </recommendedName>
</protein>
<gene>
    <name evidence="10" type="ORF">BHQ10_009128</name>
</gene>
<dbReference type="Gene3D" id="3.40.190.10">
    <property type="entry name" value="Periplasmic binding protein-like II"/>
    <property type="match status" value="2"/>
</dbReference>
<dbReference type="InterPro" id="IPR001138">
    <property type="entry name" value="Zn2Cys6_DnaBD"/>
</dbReference>
<evidence type="ECO:0000256" key="6">
    <source>
        <dbReference type="ARBA" id="ARBA00023163"/>
    </source>
</evidence>
<dbReference type="InterPro" id="IPR007219">
    <property type="entry name" value="XnlR_reg_dom"/>
</dbReference>
<keyword evidence="7" id="KW-0539">Nucleus</keyword>
<keyword evidence="11" id="KW-1185">Reference proteome</keyword>
<dbReference type="SUPFAM" id="SSF53850">
    <property type="entry name" value="Periplasmic binding protein-like II"/>
    <property type="match status" value="1"/>
</dbReference>
<dbReference type="SUPFAM" id="SSF57701">
    <property type="entry name" value="Zn2/Cys6 DNA-binding domain"/>
    <property type="match status" value="1"/>
</dbReference>
<dbReference type="PANTHER" id="PTHR47782:SF1">
    <property type="entry name" value="PYRIMIDINE PATHWAY REGULATORY PROTEIN 1"/>
    <property type="match status" value="1"/>
</dbReference>
<dbReference type="GO" id="GO:0000981">
    <property type="term" value="F:DNA-binding transcription factor activity, RNA polymerase II-specific"/>
    <property type="evidence" value="ECO:0007669"/>
    <property type="project" value="InterPro"/>
</dbReference>
<dbReference type="InterPro" id="IPR036864">
    <property type="entry name" value="Zn2-C6_fun-type_DNA-bd_sf"/>
</dbReference>
<dbReference type="EMBL" id="MIKG01000022">
    <property type="protein sequence ID" value="RAO73116.1"/>
    <property type="molecule type" value="Genomic_DNA"/>
</dbReference>
<feature type="compositionally biased region" description="Polar residues" evidence="8">
    <location>
        <begin position="82"/>
        <end position="101"/>
    </location>
</feature>
<keyword evidence="5" id="KW-0238">DNA-binding</keyword>
<dbReference type="OrthoDB" id="3468995at2759"/>
<dbReference type="RefSeq" id="XP_040737630.1">
    <property type="nucleotide sequence ID" value="XM_040882010.1"/>
</dbReference>
<dbReference type="PROSITE" id="PS00463">
    <property type="entry name" value="ZN2_CY6_FUNGAL_1"/>
    <property type="match status" value="1"/>
</dbReference>
<keyword evidence="3" id="KW-0862">Zinc</keyword>
<evidence type="ECO:0000313" key="10">
    <source>
        <dbReference type="EMBL" id="RAO73116.1"/>
    </source>
</evidence>
<dbReference type="SMART" id="SM00906">
    <property type="entry name" value="Fungal_trans"/>
    <property type="match status" value="1"/>
</dbReference>
<organism evidence="10 11">
    <name type="scientific">Talaromyces amestolkiae</name>
    <dbReference type="NCBI Taxonomy" id="1196081"/>
    <lineage>
        <taxon>Eukaryota</taxon>
        <taxon>Fungi</taxon>
        <taxon>Dikarya</taxon>
        <taxon>Ascomycota</taxon>
        <taxon>Pezizomycotina</taxon>
        <taxon>Eurotiomycetes</taxon>
        <taxon>Eurotiomycetidae</taxon>
        <taxon>Eurotiales</taxon>
        <taxon>Trichocomaceae</taxon>
        <taxon>Talaromyces</taxon>
        <taxon>Talaromyces sect. Talaromyces</taxon>
    </lineage>
</organism>
<dbReference type="PANTHER" id="PTHR47782">
    <property type="entry name" value="ZN(II)2CYS6 TRANSCRIPTION FACTOR (EUROFUNG)-RELATED"/>
    <property type="match status" value="1"/>
</dbReference>
<dbReference type="PROSITE" id="PS50048">
    <property type="entry name" value="ZN2_CY6_FUNGAL_2"/>
    <property type="match status" value="1"/>
</dbReference>
<dbReference type="GO" id="GO:0005634">
    <property type="term" value="C:nucleus"/>
    <property type="evidence" value="ECO:0007669"/>
    <property type="project" value="UniProtKB-SubCell"/>
</dbReference>
<proteinExistence type="predicted"/>
<dbReference type="InterPro" id="IPR015168">
    <property type="entry name" value="SsuA/THI5"/>
</dbReference>
<dbReference type="Pfam" id="PF00172">
    <property type="entry name" value="Zn_clus"/>
    <property type="match status" value="1"/>
</dbReference>
<dbReference type="Pfam" id="PF09084">
    <property type="entry name" value="NMT1"/>
    <property type="match status" value="1"/>
</dbReference>
<dbReference type="CDD" id="cd12148">
    <property type="entry name" value="fungal_TF_MHR"/>
    <property type="match status" value="1"/>
</dbReference>